<dbReference type="EMBL" id="JAKUCV010007713">
    <property type="protein sequence ID" value="KAJ4822279.1"/>
    <property type="molecule type" value="Genomic_DNA"/>
</dbReference>
<feature type="transmembrane region" description="Helical" evidence="1">
    <location>
        <begin position="55"/>
        <end position="72"/>
    </location>
</feature>
<evidence type="ECO:0000313" key="2">
    <source>
        <dbReference type="EMBL" id="KAJ4822279.1"/>
    </source>
</evidence>
<reference evidence="2" key="2">
    <citation type="journal article" date="2023" name="Plants (Basel)">
        <title>Annotation of the Turnera subulata (Passifloraceae) Draft Genome Reveals the S-Locus Evolved after the Divergence of Turneroideae from Passifloroideae in a Stepwise Manner.</title>
        <authorList>
            <person name="Henning P.M."/>
            <person name="Roalson E.H."/>
            <person name="Mir W."/>
            <person name="McCubbin A.G."/>
            <person name="Shore J.S."/>
        </authorList>
    </citation>
    <scope>NUCLEOTIDE SEQUENCE</scope>
    <source>
        <strain evidence="2">F60SS</strain>
    </source>
</reference>
<keyword evidence="1" id="KW-0812">Transmembrane</keyword>
<dbReference type="AlphaFoldDB" id="A0A9Q0F119"/>
<organism evidence="2 3">
    <name type="scientific">Turnera subulata</name>
    <dbReference type="NCBI Taxonomy" id="218843"/>
    <lineage>
        <taxon>Eukaryota</taxon>
        <taxon>Viridiplantae</taxon>
        <taxon>Streptophyta</taxon>
        <taxon>Embryophyta</taxon>
        <taxon>Tracheophyta</taxon>
        <taxon>Spermatophyta</taxon>
        <taxon>Magnoliopsida</taxon>
        <taxon>eudicotyledons</taxon>
        <taxon>Gunneridae</taxon>
        <taxon>Pentapetalae</taxon>
        <taxon>rosids</taxon>
        <taxon>fabids</taxon>
        <taxon>Malpighiales</taxon>
        <taxon>Passifloraceae</taxon>
        <taxon>Turnera</taxon>
    </lineage>
</organism>
<comment type="caution">
    <text evidence="2">The sequence shown here is derived from an EMBL/GenBank/DDBJ whole genome shotgun (WGS) entry which is preliminary data.</text>
</comment>
<keyword evidence="3" id="KW-1185">Reference proteome</keyword>
<gene>
    <name evidence="2" type="ORF">Tsubulata_018628</name>
</gene>
<protein>
    <submittedName>
        <fullName evidence="2">Uncharacterized protein</fullName>
    </submittedName>
</protein>
<dbReference type="Proteomes" id="UP001141552">
    <property type="component" value="Unassembled WGS sequence"/>
</dbReference>
<keyword evidence="1" id="KW-0472">Membrane</keyword>
<evidence type="ECO:0000256" key="1">
    <source>
        <dbReference type="SAM" id="Phobius"/>
    </source>
</evidence>
<name>A0A9Q0F119_9ROSI</name>
<proteinExistence type="predicted"/>
<sequence length="184" mass="20801">MEANSDKNWLLGYPLVRPNFTPIFQERSGLFREGEEVVLEGVEAVVGMDCWRDCFLSIFFSWLVIFLGKSLFQAINFYQVSQGDVNIDMITEWVNKFWGVGVFEGEGEACFGEWGCLGVLGEERLAVWGKELMLQLGSEVSKEEVGSNWDDWARGDWEECLGGDSRVVNEDGGCGEWSWEGGRI</sequence>
<reference evidence="2" key="1">
    <citation type="submission" date="2022-02" db="EMBL/GenBank/DDBJ databases">
        <authorList>
            <person name="Henning P.M."/>
            <person name="McCubbin A.G."/>
            <person name="Shore J.S."/>
        </authorList>
    </citation>
    <scope>NUCLEOTIDE SEQUENCE</scope>
    <source>
        <strain evidence="2">F60SS</strain>
        <tissue evidence="2">Leaves</tissue>
    </source>
</reference>
<accession>A0A9Q0F119</accession>
<keyword evidence="1" id="KW-1133">Transmembrane helix</keyword>
<evidence type="ECO:0000313" key="3">
    <source>
        <dbReference type="Proteomes" id="UP001141552"/>
    </source>
</evidence>